<keyword evidence="13" id="KW-1185">Reference proteome</keyword>
<dbReference type="InterPro" id="IPR013332">
    <property type="entry name" value="KPR_N"/>
</dbReference>
<dbReference type="InterPro" id="IPR036291">
    <property type="entry name" value="NAD(P)-bd_dom_sf"/>
</dbReference>
<dbReference type="Gene3D" id="1.10.1040.10">
    <property type="entry name" value="N-(1-d-carboxylethyl)-l-norvaline Dehydrogenase, domain 2"/>
    <property type="match status" value="1"/>
</dbReference>
<evidence type="ECO:0000259" key="10">
    <source>
        <dbReference type="Pfam" id="PF02558"/>
    </source>
</evidence>
<evidence type="ECO:0000256" key="5">
    <source>
        <dbReference type="ARBA" id="ARBA00022655"/>
    </source>
</evidence>
<keyword evidence="7" id="KW-0560">Oxidoreductase</keyword>
<dbReference type="SUPFAM" id="SSF48179">
    <property type="entry name" value="6-phosphogluconate dehydrogenase C-terminal domain-like"/>
    <property type="match status" value="1"/>
</dbReference>
<dbReference type="Pfam" id="PF02558">
    <property type="entry name" value="ApbA"/>
    <property type="match status" value="1"/>
</dbReference>
<evidence type="ECO:0000256" key="9">
    <source>
        <dbReference type="ARBA" id="ARBA00048793"/>
    </source>
</evidence>
<evidence type="ECO:0000313" key="13">
    <source>
        <dbReference type="Proteomes" id="UP001500279"/>
    </source>
</evidence>
<name>A0ABN1K1U1_9BURK</name>
<keyword evidence="5" id="KW-0566">Pantothenate biosynthesis</keyword>
<protein>
    <recommendedName>
        <fullName evidence="4">2-dehydropantoate 2-reductase</fullName>
        <ecNumber evidence="3">1.1.1.169</ecNumber>
    </recommendedName>
    <alternativeName>
        <fullName evidence="8">Ketopantoate reductase</fullName>
    </alternativeName>
</protein>
<evidence type="ECO:0000256" key="3">
    <source>
        <dbReference type="ARBA" id="ARBA00013014"/>
    </source>
</evidence>
<dbReference type="PANTHER" id="PTHR43765:SF2">
    <property type="entry name" value="2-DEHYDROPANTOATE 2-REDUCTASE"/>
    <property type="match status" value="1"/>
</dbReference>
<accession>A0ABN1K1U1</accession>
<evidence type="ECO:0000259" key="11">
    <source>
        <dbReference type="Pfam" id="PF08546"/>
    </source>
</evidence>
<dbReference type="EMBL" id="BAAAEW010000014">
    <property type="protein sequence ID" value="GAA0752477.1"/>
    <property type="molecule type" value="Genomic_DNA"/>
</dbReference>
<comment type="catalytic activity">
    <reaction evidence="9">
        <text>(R)-pantoate + NADP(+) = 2-dehydropantoate + NADPH + H(+)</text>
        <dbReference type="Rhea" id="RHEA:16233"/>
        <dbReference type="ChEBI" id="CHEBI:11561"/>
        <dbReference type="ChEBI" id="CHEBI:15378"/>
        <dbReference type="ChEBI" id="CHEBI:15980"/>
        <dbReference type="ChEBI" id="CHEBI:57783"/>
        <dbReference type="ChEBI" id="CHEBI:58349"/>
        <dbReference type="EC" id="1.1.1.169"/>
    </reaction>
</comment>
<evidence type="ECO:0000256" key="2">
    <source>
        <dbReference type="ARBA" id="ARBA00007870"/>
    </source>
</evidence>
<evidence type="ECO:0000256" key="6">
    <source>
        <dbReference type="ARBA" id="ARBA00022857"/>
    </source>
</evidence>
<dbReference type="InterPro" id="IPR013752">
    <property type="entry name" value="KPA_reductase"/>
</dbReference>
<dbReference type="Pfam" id="PF08546">
    <property type="entry name" value="ApbA_C"/>
    <property type="match status" value="1"/>
</dbReference>
<comment type="pathway">
    <text evidence="1">Cofactor biosynthesis; (R)-pantothenate biosynthesis; (R)-pantoate from 3-methyl-2-oxobutanoate: step 2/2.</text>
</comment>
<proteinExistence type="inferred from homology"/>
<dbReference type="SUPFAM" id="SSF51735">
    <property type="entry name" value="NAD(P)-binding Rossmann-fold domains"/>
    <property type="match status" value="1"/>
</dbReference>
<sequence length="354" mass="37115">MPAVAPLASSPITAASANLPRVLVMGTGSVGGFVGGSLQAVGVPVQFVARPRMALALREHGLVLTDLQGQRLTLPAAELQVLDRLPASGPPPELVLLAVKSGATAEAAAQLAAALAPGTPVLSLQNGIGNAALGAQLAPGLCWLPGMVPYNIAELGPGRLHRGTGGRLAAQDHPVLRRLQPACERAGLGLKLHADLAPVQWGKLLLNLNNPVNAMSGLPLRAELLDVGYRRLFAALQLEALKVLRAAGIQPAQVASLPPHRLARLMQLPNWIFTRLAGRMLNIDEKARSSMADDLALGRATEIDALCGEVCRLAARHQVAAPLNARMLALVEAWPQRRKPWPAAELQRAVAGRG</sequence>
<dbReference type="Proteomes" id="UP001500279">
    <property type="component" value="Unassembled WGS sequence"/>
</dbReference>
<dbReference type="EC" id="1.1.1.169" evidence="3"/>
<reference evidence="12 13" key="1">
    <citation type="journal article" date="2019" name="Int. J. Syst. Evol. Microbiol.">
        <title>The Global Catalogue of Microorganisms (GCM) 10K type strain sequencing project: providing services to taxonomists for standard genome sequencing and annotation.</title>
        <authorList>
            <consortium name="The Broad Institute Genomics Platform"/>
            <consortium name="The Broad Institute Genome Sequencing Center for Infectious Disease"/>
            <person name="Wu L."/>
            <person name="Ma J."/>
        </authorList>
    </citation>
    <scope>NUCLEOTIDE SEQUENCE [LARGE SCALE GENOMIC DNA]</scope>
    <source>
        <strain evidence="12 13">JCM 15503</strain>
    </source>
</reference>
<feature type="domain" description="Ketopantoate reductase N-terminal" evidence="10">
    <location>
        <begin position="22"/>
        <end position="171"/>
    </location>
</feature>
<feature type="domain" description="Ketopantoate reductase C-terminal" evidence="11">
    <location>
        <begin position="197"/>
        <end position="332"/>
    </location>
</feature>
<comment type="similarity">
    <text evidence="2">Belongs to the ketopantoate reductase family.</text>
</comment>
<dbReference type="NCBIfam" id="TIGR00745">
    <property type="entry name" value="apbA_panE"/>
    <property type="match status" value="1"/>
</dbReference>
<evidence type="ECO:0000313" key="12">
    <source>
        <dbReference type="EMBL" id="GAA0752477.1"/>
    </source>
</evidence>
<evidence type="ECO:0000256" key="8">
    <source>
        <dbReference type="ARBA" id="ARBA00032024"/>
    </source>
</evidence>
<organism evidence="12 13">
    <name type="scientific">Ideonella azotifigens</name>
    <dbReference type="NCBI Taxonomy" id="513160"/>
    <lineage>
        <taxon>Bacteria</taxon>
        <taxon>Pseudomonadati</taxon>
        <taxon>Pseudomonadota</taxon>
        <taxon>Betaproteobacteria</taxon>
        <taxon>Burkholderiales</taxon>
        <taxon>Sphaerotilaceae</taxon>
        <taxon>Ideonella</taxon>
    </lineage>
</organism>
<evidence type="ECO:0000256" key="7">
    <source>
        <dbReference type="ARBA" id="ARBA00023002"/>
    </source>
</evidence>
<gene>
    <name evidence="12" type="ORF">GCM10009107_26360</name>
</gene>
<dbReference type="InterPro" id="IPR003710">
    <property type="entry name" value="ApbA"/>
</dbReference>
<dbReference type="InterPro" id="IPR008927">
    <property type="entry name" value="6-PGluconate_DH-like_C_sf"/>
</dbReference>
<dbReference type="InterPro" id="IPR050838">
    <property type="entry name" value="Ketopantoate_reductase"/>
</dbReference>
<dbReference type="InterPro" id="IPR013328">
    <property type="entry name" value="6PGD_dom2"/>
</dbReference>
<dbReference type="Gene3D" id="3.40.50.720">
    <property type="entry name" value="NAD(P)-binding Rossmann-like Domain"/>
    <property type="match status" value="1"/>
</dbReference>
<evidence type="ECO:0000256" key="4">
    <source>
        <dbReference type="ARBA" id="ARBA00019465"/>
    </source>
</evidence>
<dbReference type="PANTHER" id="PTHR43765">
    <property type="entry name" value="2-DEHYDROPANTOATE 2-REDUCTASE-RELATED"/>
    <property type="match status" value="1"/>
</dbReference>
<evidence type="ECO:0000256" key="1">
    <source>
        <dbReference type="ARBA" id="ARBA00004994"/>
    </source>
</evidence>
<comment type="caution">
    <text evidence="12">The sequence shown here is derived from an EMBL/GenBank/DDBJ whole genome shotgun (WGS) entry which is preliminary data.</text>
</comment>
<keyword evidence="6" id="KW-0521">NADP</keyword>